<feature type="transmembrane region" description="Helical" evidence="1">
    <location>
        <begin position="179"/>
        <end position="202"/>
    </location>
</feature>
<sequence>MSRVRPSDSKVGSPRPRLAGWRVTDLTAAFGAVVWSVLSLTTTFGLAPISLSPVELYVVFGTFVLVPLGTGLVPLEHRGPAGTTAGTPSRLYAVAVYGQFPAAAAAVVALGLPRESLAAVALVLPWLGVTAVLAALAFQNIRSRGIGPLPALAVDAALLYVPVASIALLFSVAGIDLGFAPIIVLLTAVHFHYAGFVLPLVVGLAGRVIADGGAFDSTLTGHIAAASTVAVVVGILAVAVGITVSPILEFVAVVPFVAGVAGFAFVVTGGVVPVVPRLPGALLVAASLSVCVGMAFALAFAYSSLPGTTVLVTIPEMVRWHGAVNAFGFALPALVAFRLLE</sequence>
<evidence type="ECO:0000256" key="1">
    <source>
        <dbReference type="SAM" id="Phobius"/>
    </source>
</evidence>
<keyword evidence="1" id="KW-1133">Transmembrane helix</keyword>
<accession>A0A5D5ASJ0</accession>
<dbReference type="EMBL" id="VTAW01000001">
    <property type="protein sequence ID" value="TYT64023.1"/>
    <property type="molecule type" value="Genomic_DNA"/>
</dbReference>
<evidence type="ECO:0000313" key="2">
    <source>
        <dbReference type="EMBL" id="TYT64023.1"/>
    </source>
</evidence>
<dbReference type="Proteomes" id="UP000324104">
    <property type="component" value="Unassembled WGS sequence"/>
</dbReference>
<feature type="transmembrane region" description="Helical" evidence="1">
    <location>
        <begin position="322"/>
        <end position="340"/>
    </location>
</feature>
<dbReference type="Pfam" id="PF14158">
    <property type="entry name" value="YndJ"/>
    <property type="match status" value="1"/>
</dbReference>
<feature type="transmembrane region" description="Helical" evidence="1">
    <location>
        <begin position="91"/>
        <end position="112"/>
    </location>
</feature>
<keyword evidence="1" id="KW-0812">Transmembrane</keyword>
<name>A0A5D5ASJ0_9EURY</name>
<keyword evidence="1" id="KW-0472">Membrane</keyword>
<proteinExistence type="predicted"/>
<keyword evidence="3" id="KW-1185">Reference proteome</keyword>
<feature type="transmembrane region" description="Helical" evidence="1">
    <location>
        <begin position="118"/>
        <end position="138"/>
    </location>
</feature>
<feature type="transmembrane region" description="Helical" evidence="1">
    <location>
        <begin position="56"/>
        <end position="75"/>
    </location>
</feature>
<reference evidence="2 3" key="1">
    <citation type="submission" date="2019-08" db="EMBL/GenBank/DDBJ databases">
        <title>Archaea genome.</title>
        <authorList>
            <person name="Kajale S."/>
            <person name="Shouche Y."/>
            <person name="Deshpande N."/>
            <person name="Sharma A."/>
        </authorList>
    </citation>
    <scope>NUCLEOTIDE SEQUENCE [LARGE SCALE GENOMIC DNA]</scope>
    <source>
        <strain evidence="2 3">ESP3B_9</strain>
    </source>
</reference>
<dbReference type="AlphaFoldDB" id="A0A5D5ASJ0"/>
<organism evidence="2 3">
    <name type="scientific">Natrialba swarupiae</name>
    <dbReference type="NCBI Taxonomy" id="2448032"/>
    <lineage>
        <taxon>Archaea</taxon>
        <taxon>Methanobacteriati</taxon>
        <taxon>Methanobacteriota</taxon>
        <taxon>Stenosarchaea group</taxon>
        <taxon>Halobacteria</taxon>
        <taxon>Halobacteriales</taxon>
        <taxon>Natrialbaceae</taxon>
        <taxon>Natrialba</taxon>
    </lineage>
</organism>
<feature type="transmembrane region" description="Helical" evidence="1">
    <location>
        <begin position="150"/>
        <end position="173"/>
    </location>
</feature>
<feature type="transmembrane region" description="Helical" evidence="1">
    <location>
        <begin position="21"/>
        <end position="44"/>
    </location>
</feature>
<evidence type="ECO:0000313" key="3">
    <source>
        <dbReference type="Proteomes" id="UP000324104"/>
    </source>
</evidence>
<feature type="transmembrane region" description="Helical" evidence="1">
    <location>
        <begin position="282"/>
        <end position="302"/>
    </location>
</feature>
<evidence type="ECO:0008006" key="4">
    <source>
        <dbReference type="Google" id="ProtNLM"/>
    </source>
</evidence>
<protein>
    <recommendedName>
        <fullName evidence="4">YndJ family transporter</fullName>
    </recommendedName>
</protein>
<dbReference type="InterPro" id="IPR025450">
    <property type="entry name" value="YndJ-like"/>
</dbReference>
<feature type="transmembrane region" description="Helical" evidence="1">
    <location>
        <begin position="250"/>
        <end position="275"/>
    </location>
</feature>
<comment type="caution">
    <text evidence="2">The sequence shown here is derived from an EMBL/GenBank/DDBJ whole genome shotgun (WGS) entry which is preliminary data.</text>
</comment>
<feature type="transmembrane region" description="Helical" evidence="1">
    <location>
        <begin position="223"/>
        <end position="244"/>
    </location>
</feature>
<gene>
    <name evidence="2" type="ORF">FYC77_00795</name>
</gene>